<proteinExistence type="predicted"/>
<dbReference type="InterPro" id="IPR043741">
    <property type="entry name" value="DUF5686"/>
</dbReference>
<gene>
    <name evidence="1" type="ORF">EFY79_14440</name>
</gene>
<dbReference type="Pfam" id="PF18939">
    <property type="entry name" value="DUF5686"/>
    <property type="match status" value="1"/>
</dbReference>
<dbReference type="SUPFAM" id="SSF49464">
    <property type="entry name" value="Carboxypeptidase regulatory domain-like"/>
    <property type="match status" value="1"/>
</dbReference>
<keyword evidence="2" id="KW-1185">Reference proteome</keyword>
<keyword evidence="1" id="KW-0121">Carboxypeptidase</keyword>
<accession>A0A3M9NAN2</accession>
<evidence type="ECO:0000313" key="2">
    <source>
        <dbReference type="Proteomes" id="UP000267223"/>
    </source>
</evidence>
<dbReference type="Proteomes" id="UP000267223">
    <property type="component" value="Unassembled WGS sequence"/>
</dbReference>
<dbReference type="Gene3D" id="2.60.40.1120">
    <property type="entry name" value="Carboxypeptidase-like, regulatory domain"/>
    <property type="match status" value="1"/>
</dbReference>
<reference evidence="1 2" key="1">
    <citation type="submission" date="2018-11" db="EMBL/GenBank/DDBJ databases">
        <title>Draft genome sequence of Ferruginibacter sp. BO-59.</title>
        <authorList>
            <person name="Im W.T."/>
        </authorList>
    </citation>
    <scope>NUCLEOTIDE SEQUENCE [LARGE SCALE GENOMIC DNA]</scope>
    <source>
        <strain evidence="1 2">BO-59</strain>
    </source>
</reference>
<dbReference type="AlphaFoldDB" id="A0A3M9NAN2"/>
<protein>
    <submittedName>
        <fullName evidence="1">Carboxypeptidase-like regulatory domain-containing protein</fullName>
    </submittedName>
</protein>
<comment type="caution">
    <text evidence="1">The sequence shown here is derived from an EMBL/GenBank/DDBJ whole genome shotgun (WGS) entry which is preliminary data.</text>
</comment>
<keyword evidence="1" id="KW-0378">Hydrolase</keyword>
<keyword evidence="1" id="KW-0645">Protease</keyword>
<dbReference type="RefSeq" id="WP_123121426.1">
    <property type="nucleotide sequence ID" value="NZ_RJJR01000012.1"/>
</dbReference>
<dbReference type="OrthoDB" id="983143at2"/>
<evidence type="ECO:0000313" key="1">
    <source>
        <dbReference type="EMBL" id="RNI34872.1"/>
    </source>
</evidence>
<dbReference type="EMBL" id="RJJR01000012">
    <property type="protein sequence ID" value="RNI34872.1"/>
    <property type="molecule type" value="Genomic_DNA"/>
</dbReference>
<dbReference type="GO" id="GO:0004180">
    <property type="term" value="F:carboxypeptidase activity"/>
    <property type="evidence" value="ECO:0007669"/>
    <property type="project" value="UniProtKB-KW"/>
</dbReference>
<name>A0A3M9NAN2_9BACT</name>
<dbReference type="InterPro" id="IPR008969">
    <property type="entry name" value="CarboxyPept-like_regulatory"/>
</dbReference>
<organism evidence="1 2">
    <name type="scientific">Hanamia caeni</name>
    <dbReference type="NCBI Taxonomy" id="2294116"/>
    <lineage>
        <taxon>Bacteria</taxon>
        <taxon>Pseudomonadati</taxon>
        <taxon>Bacteroidota</taxon>
        <taxon>Chitinophagia</taxon>
        <taxon>Chitinophagales</taxon>
        <taxon>Chitinophagaceae</taxon>
        <taxon>Hanamia</taxon>
    </lineage>
</organism>
<sequence>MRNFFLLFFILSTYLASSQTIEGMVKDTEGNPLPFATILVKGTPIGVTANNEGKYSLHLSPGNYTLDCRYVGYASSEKNITVSSSDQKINFTLAIQRLTLKEVIIKSKGEDPAYEIIRQAIKKRSFYDEQVKAFEAEVYVKGLIELMNLPKSVMGQKIPEEDRRLMGLDSSGSGIVYLTESVTKVYEQQPDKLKLEVVSTRVSGNNGLGFSFPAFISFYKNNVNIAPQVNARGFVSPIADNALKYYNYKFLGSFFEDGEEVNVIKVIPKRDYEPLFSGVINITENDWRIFSCHLLLTNKSALEILDSLEISQMHQPVTRDIWRIKNQVIHFTFNKFGIRSEGNFVNVYSKYNLEPDFPKGFFDRVVIKYDTAVNKKPHSYWDSIRPVPLEPEEIRDYKTKDSAFEASNDSTTANIDSLKKWQGPVKIMQVLWSGVNRIHYSATNQYEISFDPLLKTLQFNTVEGLAFNPSLVISKYSKALNTNISFIADARYGFNNHHLNPWAGFVFKNKDDFDPDTEFKKQSFFVAGGKRVSQFFKESGIDGLQNTIGSLLYGRNYMKLYENYFGKAGFTKEWESGVKFLIEGEYEDRLPIENTTDYIWNKKWQHRYTPNYPVELLSSQFQRHQATVMHAMVSFQPGQQYIEFPKRKVSIGSRYPVFTFNYTKGLKNIFGSDVDYDKWAFNISDENILKLAGTINYNVTLGGFLNNHSVYVQDYKHFYGNLSIIASQYVKSFQNTSAYQFSNDSPFYSEFHFEHHANGLVSNKIPLLKRWNWNFVEGFNALYVHPDNKYGEVFIGLENIFKILRVDLVVDFQNGYRPVYTYRIGFGGLLAAPFNYQRFKKTEKIINTW</sequence>
<dbReference type="Pfam" id="PF13715">
    <property type="entry name" value="CarbopepD_reg_2"/>
    <property type="match status" value="1"/>
</dbReference>